<protein>
    <submittedName>
        <fullName evidence="2">CoA transferase</fullName>
    </submittedName>
</protein>
<dbReference type="PANTHER" id="PTHR48207">
    <property type="entry name" value="SUCCINATE--HYDROXYMETHYLGLUTARATE COA-TRANSFERASE"/>
    <property type="match status" value="1"/>
</dbReference>
<dbReference type="EMBL" id="BMKS01000015">
    <property type="protein sequence ID" value="GGG46914.1"/>
    <property type="molecule type" value="Genomic_DNA"/>
</dbReference>
<dbReference type="RefSeq" id="WP_188903074.1">
    <property type="nucleotide sequence ID" value="NZ_BMKS01000015.1"/>
</dbReference>
<dbReference type="InterPro" id="IPR003673">
    <property type="entry name" value="CoA-Trfase_fam_III"/>
</dbReference>
<dbReference type="InterPro" id="IPR023606">
    <property type="entry name" value="CoA-Trfase_III_dom_1_sf"/>
</dbReference>
<organism evidence="2 3">
    <name type="scientific">Caldovatus sediminis</name>
    <dbReference type="NCBI Taxonomy" id="2041189"/>
    <lineage>
        <taxon>Bacteria</taxon>
        <taxon>Pseudomonadati</taxon>
        <taxon>Pseudomonadota</taxon>
        <taxon>Alphaproteobacteria</taxon>
        <taxon>Acetobacterales</taxon>
        <taxon>Roseomonadaceae</taxon>
        <taxon>Caldovatus</taxon>
    </lineage>
</organism>
<evidence type="ECO:0000313" key="2">
    <source>
        <dbReference type="EMBL" id="GGG46914.1"/>
    </source>
</evidence>
<dbReference type="InterPro" id="IPR050483">
    <property type="entry name" value="CoA-transferase_III_domain"/>
</dbReference>
<dbReference type="Proteomes" id="UP000597507">
    <property type="component" value="Unassembled WGS sequence"/>
</dbReference>
<dbReference type="Gene3D" id="3.40.50.10540">
    <property type="entry name" value="Crotonobetainyl-coa:carnitine coa-transferase, domain 1"/>
    <property type="match status" value="1"/>
</dbReference>
<sequence>MRAEGEATGPLGGVRVLDLSSYLAGPHGCALLADLGAEVIKIEAPQGDLMRQYPSTLEAESRMFLGANRGKRGVVLDLKRPEGLAVLHRMVERADVLVHNFRPSVPDRLGIGYERLRAINPRLIWCALTGYGESGPLKDKAGFDQVLQAMTGICVFQGEPRGQPEIVAGSVVDYYSAAMLAYAVAAALYRRERTGAGERVGVSLMRSALTLQAGRFVWAEGEPRAIGRDMRSGGITGLHPTKEGVLYLQANSAHFWRALCELVGLPELAEDPRYDTIRKRAQRAGEIVPRLREALRARTALEWEALFGERVPCAAVRAIEDMFDHPQAVAEGMVAEYEHPKVGRYRGLGKPLVFGGGSGPAPRTAPLLGQHTAEVLAGLGYTEEEIARLRGLGAVA</sequence>
<evidence type="ECO:0000313" key="3">
    <source>
        <dbReference type="Proteomes" id="UP000597507"/>
    </source>
</evidence>
<dbReference type="PANTHER" id="PTHR48207:SF3">
    <property type="entry name" value="SUCCINATE--HYDROXYMETHYLGLUTARATE COA-TRANSFERASE"/>
    <property type="match status" value="1"/>
</dbReference>
<reference evidence="2 3" key="1">
    <citation type="journal article" date="2014" name="Int. J. Syst. Evol. Microbiol.">
        <title>Complete genome sequence of Corynebacterium casei LMG S-19264T (=DSM 44701T), isolated from a smear-ripened cheese.</title>
        <authorList>
            <consortium name="US DOE Joint Genome Institute (JGI-PGF)"/>
            <person name="Walter F."/>
            <person name="Albersmeier A."/>
            <person name="Kalinowski J."/>
            <person name="Ruckert C."/>
        </authorList>
    </citation>
    <scope>NUCLEOTIDE SEQUENCE [LARGE SCALE GENOMIC DNA]</scope>
    <source>
        <strain evidence="2 3">CGMCC 1.16330</strain>
    </source>
</reference>
<keyword evidence="1 2" id="KW-0808">Transferase</keyword>
<dbReference type="AlphaFoldDB" id="A0A8J2ZF25"/>
<dbReference type="Gene3D" id="3.30.1540.10">
    <property type="entry name" value="formyl-coa transferase, domain 3"/>
    <property type="match status" value="1"/>
</dbReference>
<dbReference type="Pfam" id="PF02515">
    <property type="entry name" value="CoA_transf_3"/>
    <property type="match status" value="1"/>
</dbReference>
<keyword evidence="3" id="KW-1185">Reference proteome</keyword>
<dbReference type="InterPro" id="IPR044855">
    <property type="entry name" value="CoA-Trfase_III_dom3_sf"/>
</dbReference>
<accession>A0A8J2ZF25</accession>
<comment type="caution">
    <text evidence="2">The sequence shown here is derived from an EMBL/GenBank/DDBJ whole genome shotgun (WGS) entry which is preliminary data.</text>
</comment>
<evidence type="ECO:0000256" key="1">
    <source>
        <dbReference type="ARBA" id="ARBA00022679"/>
    </source>
</evidence>
<dbReference type="SUPFAM" id="SSF89796">
    <property type="entry name" value="CoA-transferase family III (CaiB/BaiF)"/>
    <property type="match status" value="1"/>
</dbReference>
<dbReference type="GO" id="GO:0008410">
    <property type="term" value="F:CoA-transferase activity"/>
    <property type="evidence" value="ECO:0007669"/>
    <property type="project" value="TreeGrafter"/>
</dbReference>
<name>A0A8J2ZF25_9PROT</name>
<proteinExistence type="predicted"/>
<gene>
    <name evidence="2" type="ORF">GCM10010964_37830</name>
</gene>